<evidence type="ECO:0000256" key="3">
    <source>
        <dbReference type="ARBA" id="ARBA00022516"/>
    </source>
</evidence>
<dbReference type="RefSeq" id="WP_249283567.1">
    <property type="nucleotide sequence ID" value="NZ_JACRST010000023.1"/>
</dbReference>
<dbReference type="GO" id="GO:0008654">
    <property type="term" value="P:phospholipid biosynthetic process"/>
    <property type="evidence" value="ECO:0007669"/>
    <property type="project" value="UniProtKB-KW"/>
</dbReference>
<dbReference type="SUPFAM" id="SSF111331">
    <property type="entry name" value="NAD kinase/diacylglycerol kinase-like"/>
    <property type="match status" value="1"/>
</dbReference>
<evidence type="ECO:0000256" key="2">
    <source>
        <dbReference type="ARBA" id="ARBA00005983"/>
    </source>
</evidence>
<evidence type="ECO:0000313" key="14">
    <source>
        <dbReference type="EMBL" id="MBC8547526.1"/>
    </source>
</evidence>
<dbReference type="AlphaFoldDB" id="A0A926E0H5"/>
<dbReference type="SMART" id="SM00046">
    <property type="entry name" value="DAGKc"/>
    <property type="match status" value="1"/>
</dbReference>
<evidence type="ECO:0000256" key="12">
    <source>
        <dbReference type="ARBA" id="ARBA00023264"/>
    </source>
</evidence>
<feature type="domain" description="DAGKc" evidence="13">
    <location>
        <begin position="1"/>
        <end position="131"/>
    </location>
</feature>
<keyword evidence="7 14" id="KW-0418">Kinase</keyword>
<proteinExistence type="inferred from homology"/>
<evidence type="ECO:0000256" key="7">
    <source>
        <dbReference type="ARBA" id="ARBA00022777"/>
    </source>
</evidence>
<keyword evidence="8" id="KW-0067">ATP-binding</keyword>
<dbReference type="Gene3D" id="2.60.200.40">
    <property type="match status" value="1"/>
</dbReference>
<dbReference type="GO" id="GO:0004143">
    <property type="term" value="F:ATP-dependent diacylglycerol kinase activity"/>
    <property type="evidence" value="ECO:0007669"/>
    <property type="project" value="TreeGrafter"/>
</dbReference>
<dbReference type="InterPro" id="IPR005218">
    <property type="entry name" value="Diacylglycerol/lipid_kinase"/>
</dbReference>
<dbReference type="Pfam" id="PF19279">
    <property type="entry name" value="YegS_C"/>
    <property type="match status" value="1"/>
</dbReference>
<comment type="caution">
    <text evidence="14">The sequence shown here is derived from an EMBL/GenBank/DDBJ whole genome shotgun (WGS) entry which is preliminary data.</text>
</comment>
<evidence type="ECO:0000313" key="15">
    <source>
        <dbReference type="Proteomes" id="UP000653127"/>
    </source>
</evidence>
<keyword evidence="15" id="KW-1185">Reference proteome</keyword>
<dbReference type="InterPro" id="IPR045540">
    <property type="entry name" value="YegS/DAGK_C"/>
</dbReference>
<dbReference type="InterPro" id="IPR050187">
    <property type="entry name" value="Lipid_Phosphate_FormReg"/>
</dbReference>
<dbReference type="InterPro" id="IPR017438">
    <property type="entry name" value="ATP-NAD_kinase_N"/>
</dbReference>
<dbReference type="PANTHER" id="PTHR12358">
    <property type="entry name" value="SPHINGOSINE KINASE"/>
    <property type="match status" value="1"/>
</dbReference>
<organism evidence="14 15">
    <name type="scientific">Ligaoa zhengdingensis</name>
    <dbReference type="NCBI Taxonomy" id="2763658"/>
    <lineage>
        <taxon>Bacteria</taxon>
        <taxon>Bacillati</taxon>
        <taxon>Bacillota</taxon>
        <taxon>Clostridia</taxon>
        <taxon>Eubacteriales</taxon>
        <taxon>Oscillospiraceae</taxon>
        <taxon>Ligaoa</taxon>
    </lineage>
</organism>
<dbReference type="InterPro" id="IPR016064">
    <property type="entry name" value="NAD/diacylglycerol_kinase_sf"/>
</dbReference>
<name>A0A926E0H5_9FIRM</name>
<evidence type="ECO:0000256" key="5">
    <source>
        <dbReference type="ARBA" id="ARBA00022723"/>
    </source>
</evidence>
<evidence type="ECO:0000256" key="6">
    <source>
        <dbReference type="ARBA" id="ARBA00022741"/>
    </source>
</evidence>
<dbReference type="PANTHER" id="PTHR12358:SF106">
    <property type="entry name" value="LIPID KINASE YEGS"/>
    <property type="match status" value="1"/>
</dbReference>
<keyword evidence="6" id="KW-0547">Nucleotide-binding</keyword>
<gene>
    <name evidence="14" type="ORF">H8711_11375</name>
</gene>
<keyword evidence="3" id="KW-0444">Lipid biosynthesis</keyword>
<dbReference type="GO" id="GO:0005524">
    <property type="term" value="F:ATP binding"/>
    <property type="evidence" value="ECO:0007669"/>
    <property type="project" value="UniProtKB-KW"/>
</dbReference>
<dbReference type="NCBIfam" id="TIGR00147">
    <property type="entry name" value="YegS/Rv2252/BmrU family lipid kinase"/>
    <property type="match status" value="1"/>
</dbReference>
<accession>A0A926E0H5</accession>
<dbReference type="Pfam" id="PF00781">
    <property type="entry name" value="DAGK_cat"/>
    <property type="match status" value="1"/>
</dbReference>
<dbReference type="InterPro" id="IPR001206">
    <property type="entry name" value="Diacylglycerol_kinase_cat_dom"/>
</dbReference>
<evidence type="ECO:0000256" key="4">
    <source>
        <dbReference type="ARBA" id="ARBA00022679"/>
    </source>
</evidence>
<dbReference type="Proteomes" id="UP000653127">
    <property type="component" value="Unassembled WGS sequence"/>
</dbReference>
<evidence type="ECO:0000256" key="8">
    <source>
        <dbReference type="ARBA" id="ARBA00022840"/>
    </source>
</evidence>
<keyword evidence="11" id="KW-0594">Phospholipid biosynthesis</keyword>
<keyword evidence="9" id="KW-0460">Magnesium</keyword>
<evidence type="ECO:0000259" key="13">
    <source>
        <dbReference type="PROSITE" id="PS50146"/>
    </source>
</evidence>
<protein>
    <submittedName>
        <fullName evidence="14">Diacylglycerol kinase family lipid kinase</fullName>
    </submittedName>
</protein>
<evidence type="ECO:0000256" key="10">
    <source>
        <dbReference type="ARBA" id="ARBA00023098"/>
    </source>
</evidence>
<sequence>MNKRLLFLINPNAGKGEIRAKALDVIDLFVREGYEVTVHTTQRRWEIPDLLRERAGGFDRIVCSGGDGTLNETINGLLACENRPPLGYIPAGTVNDFASSLGIPKTIPEAAAIAVDGAPYACDIGLFGGRAFSYIAAFGAFTDVSYQTPQQVKNWLGRAAYILEGIKRLPGIQPWPMRLVCDGRELAGEFLFGMITNSTSVGGFAVGERIGVSMNDGLLEVVLVRQLQSHAERQRVINALLEGELDPDFVTVTKARRVEVFSDQPRPWTLDGEFGGEVEHVVIEVLPSAIQVLTDPALAAEGGRASAGPDLIRAPKFSGKSTQGYHISAL</sequence>
<keyword evidence="10" id="KW-0443">Lipid metabolism</keyword>
<evidence type="ECO:0000256" key="11">
    <source>
        <dbReference type="ARBA" id="ARBA00023209"/>
    </source>
</evidence>
<evidence type="ECO:0000256" key="9">
    <source>
        <dbReference type="ARBA" id="ARBA00022842"/>
    </source>
</evidence>
<keyword evidence="4" id="KW-0808">Transferase</keyword>
<dbReference type="EMBL" id="JACRST010000023">
    <property type="protein sequence ID" value="MBC8547526.1"/>
    <property type="molecule type" value="Genomic_DNA"/>
</dbReference>
<reference evidence="14" key="1">
    <citation type="submission" date="2020-08" db="EMBL/GenBank/DDBJ databases">
        <title>Genome public.</title>
        <authorList>
            <person name="Liu C."/>
            <person name="Sun Q."/>
        </authorList>
    </citation>
    <scope>NUCLEOTIDE SEQUENCE</scope>
    <source>
        <strain evidence="14">NSJ-31</strain>
    </source>
</reference>
<dbReference type="GO" id="GO:0005886">
    <property type="term" value="C:plasma membrane"/>
    <property type="evidence" value="ECO:0007669"/>
    <property type="project" value="TreeGrafter"/>
</dbReference>
<keyword evidence="12" id="KW-1208">Phospholipid metabolism</keyword>
<comment type="cofactor">
    <cofactor evidence="1">
        <name>Mg(2+)</name>
        <dbReference type="ChEBI" id="CHEBI:18420"/>
    </cofactor>
</comment>
<evidence type="ECO:0000256" key="1">
    <source>
        <dbReference type="ARBA" id="ARBA00001946"/>
    </source>
</evidence>
<keyword evidence="5" id="KW-0479">Metal-binding</keyword>
<comment type="similarity">
    <text evidence="2">Belongs to the diacylglycerol/lipid kinase family.</text>
</comment>
<dbReference type="PROSITE" id="PS50146">
    <property type="entry name" value="DAGK"/>
    <property type="match status" value="1"/>
</dbReference>
<dbReference type="Gene3D" id="3.40.50.10330">
    <property type="entry name" value="Probable inorganic polyphosphate/atp-NAD kinase, domain 1"/>
    <property type="match status" value="1"/>
</dbReference>
<dbReference type="GO" id="GO:0046872">
    <property type="term" value="F:metal ion binding"/>
    <property type="evidence" value="ECO:0007669"/>
    <property type="project" value="UniProtKB-KW"/>
</dbReference>